<accession>X0WZE4</accession>
<sequence length="117" mass="12091">MVDKGVIEKKLAELFDIVPEAEGLIACDLEGKVIVGQTLTDMDHNGIAKKCSAIIKEINGLGTNTGKGALKSATIELESGFAVIVGSDTGILIALAGLDGKASLTLLKRNLVSISNL</sequence>
<dbReference type="Gene3D" id="3.30.450.30">
    <property type="entry name" value="Dynein light chain 2a, cytoplasmic"/>
    <property type="match status" value="1"/>
</dbReference>
<dbReference type="AlphaFoldDB" id="X0WZE4"/>
<proteinExistence type="predicted"/>
<evidence type="ECO:0000313" key="2">
    <source>
        <dbReference type="EMBL" id="GAG18111.1"/>
    </source>
</evidence>
<reference evidence="2" key="1">
    <citation type="journal article" date="2014" name="Front. Microbiol.">
        <title>High frequency of phylogenetically diverse reductive dehalogenase-homologous genes in deep subseafloor sedimentary metagenomes.</title>
        <authorList>
            <person name="Kawai M."/>
            <person name="Futagami T."/>
            <person name="Toyoda A."/>
            <person name="Takaki Y."/>
            <person name="Nishi S."/>
            <person name="Hori S."/>
            <person name="Arai W."/>
            <person name="Tsubouchi T."/>
            <person name="Morono Y."/>
            <person name="Uchiyama I."/>
            <person name="Ito T."/>
            <person name="Fujiyama A."/>
            <person name="Inagaki F."/>
            <person name="Takami H."/>
        </authorList>
    </citation>
    <scope>NUCLEOTIDE SEQUENCE</scope>
    <source>
        <strain evidence="2">Expedition CK06-06</strain>
    </source>
</reference>
<gene>
    <name evidence="2" type="ORF">S01H1_48921</name>
</gene>
<feature type="domain" description="Roadblock/LAMTOR2" evidence="1">
    <location>
        <begin position="8"/>
        <end position="96"/>
    </location>
</feature>
<dbReference type="InterPro" id="IPR004942">
    <property type="entry name" value="Roadblock/LAMTOR2_dom"/>
</dbReference>
<name>X0WZE4_9ZZZZ</name>
<comment type="caution">
    <text evidence="2">The sequence shown here is derived from an EMBL/GenBank/DDBJ whole genome shotgun (WGS) entry which is preliminary data.</text>
</comment>
<organism evidence="2">
    <name type="scientific">marine sediment metagenome</name>
    <dbReference type="NCBI Taxonomy" id="412755"/>
    <lineage>
        <taxon>unclassified sequences</taxon>
        <taxon>metagenomes</taxon>
        <taxon>ecological metagenomes</taxon>
    </lineage>
</organism>
<evidence type="ECO:0000259" key="1">
    <source>
        <dbReference type="SMART" id="SM00960"/>
    </source>
</evidence>
<dbReference type="SUPFAM" id="SSF103196">
    <property type="entry name" value="Roadblock/LC7 domain"/>
    <property type="match status" value="1"/>
</dbReference>
<dbReference type="SMART" id="SM00960">
    <property type="entry name" value="Robl_LC7"/>
    <property type="match status" value="1"/>
</dbReference>
<dbReference type="EMBL" id="BARS01031436">
    <property type="protein sequence ID" value="GAG18111.1"/>
    <property type="molecule type" value="Genomic_DNA"/>
</dbReference>
<dbReference type="Pfam" id="PF03259">
    <property type="entry name" value="Robl_LC7"/>
    <property type="match status" value="1"/>
</dbReference>
<protein>
    <recommendedName>
        <fullName evidence="1">Roadblock/LAMTOR2 domain-containing protein</fullName>
    </recommendedName>
</protein>